<dbReference type="eggNOG" id="ENOG5032K9N">
    <property type="taxonomic scope" value="Bacteria"/>
</dbReference>
<dbReference type="Proteomes" id="UP000001351">
    <property type="component" value="Chromosome"/>
</dbReference>
<dbReference type="HOGENOM" id="CLU_625325_0_0_7"/>
<organism evidence="1 2">
    <name type="scientific">Stigmatella aurantiaca (strain DW4/3-1)</name>
    <dbReference type="NCBI Taxonomy" id="378806"/>
    <lineage>
        <taxon>Bacteria</taxon>
        <taxon>Pseudomonadati</taxon>
        <taxon>Myxococcota</taxon>
        <taxon>Myxococcia</taxon>
        <taxon>Myxococcales</taxon>
        <taxon>Cystobacterineae</taxon>
        <taxon>Archangiaceae</taxon>
        <taxon>Stigmatella</taxon>
    </lineage>
</organism>
<evidence type="ECO:0000313" key="1">
    <source>
        <dbReference type="EMBL" id="ADO72430.1"/>
    </source>
</evidence>
<proteinExistence type="predicted"/>
<name>E3FYW7_STIAD</name>
<sequence length="441" mass="47729">MAQPAPQAHPVPQHVFQAQSQLAAALEQSEGKAFDLLKAPWADVEKAVVKLLGGAFQVNRQEHQALALGVAGAFATRMTAEHQAFWFPNRDSPEGATLGFPEAIIMLSPFGAVMDALGQGKLSRLEELAADIRRSLGQVRFGGANPGAALGQPKLGPVDYQRLFDPGFLQFVVLDPNKTKTTLETKPDALARDVKEALGRTQPPLPPEAKQQFDGQIVTSLQRLDATKSLADQIERAPRLAELIAHMVATVGGTGCAPEEFWHEIVLPLLFIGVPQQFPPLDEDEVQAFQQGAEPLALFVDVVPHTQPAPEEGLLGAFEMTEIGLAHPAFSRVGALRLIQINPSRIKPLLEQFDPDKTADAVRRFTKYVAEKAGKPTEETPQGKEMLQAAMMLLADLKRAATTVQGGQLCLRRLTEAEAASEQALALVRRALQSGRIILTS</sequence>
<keyword evidence="2" id="KW-1185">Reference proteome</keyword>
<gene>
    <name evidence="1" type="ordered locus">STAUR_4650</name>
</gene>
<evidence type="ECO:0000313" key="2">
    <source>
        <dbReference type="Proteomes" id="UP000001351"/>
    </source>
</evidence>
<dbReference type="AlphaFoldDB" id="E3FYW7"/>
<dbReference type="EMBL" id="CP002271">
    <property type="protein sequence ID" value="ADO72430.1"/>
    <property type="molecule type" value="Genomic_DNA"/>
</dbReference>
<dbReference type="KEGG" id="sur:STAUR_4650"/>
<dbReference type="OrthoDB" id="5482827at2"/>
<reference evidence="1 2" key="1">
    <citation type="journal article" date="2011" name="Mol. Biol. Evol.">
        <title>Comparative genomic analysis of fruiting body formation in Myxococcales.</title>
        <authorList>
            <person name="Huntley S."/>
            <person name="Hamann N."/>
            <person name="Wegener-Feldbrugge S."/>
            <person name="Treuner-Lange A."/>
            <person name="Kube M."/>
            <person name="Reinhardt R."/>
            <person name="Klages S."/>
            <person name="Muller R."/>
            <person name="Ronning C.M."/>
            <person name="Nierman W.C."/>
            <person name="Sogaard-Andersen L."/>
        </authorList>
    </citation>
    <scope>NUCLEOTIDE SEQUENCE [LARGE SCALE GENOMIC DNA]</scope>
    <source>
        <strain evidence="1 2">DW4/3-1</strain>
    </source>
</reference>
<accession>E3FYW7</accession>
<protein>
    <submittedName>
        <fullName evidence="1">Conserved uncharacterized protein</fullName>
    </submittedName>
</protein>
<dbReference type="RefSeq" id="WP_013376370.1">
    <property type="nucleotide sequence ID" value="NC_014623.1"/>
</dbReference>